<dbReference type="Proteomes" id="UP000681720">
    <property type="component" value="Unassembled WGS sequence"/>
</dbReference>
<dbReference type="Proteomes" id="UP000681967">
    <property type="component" value="Unassembled WGS sequence"/>
</dbReference>
<dbReference type="Proteomes" id="UP000663824">
    <property type="component" value="Unassembled WGS sequence"/>
</dbReference>
<dbReference type="AlphaFoldDB" id="A0A816CBR4"/>
<evidence type="ECO:0000313" key="5">
    <source>
        <dbReference type="EMBL" id="CAF4133441.1"/>
    </source>
</evidence>
<dbReference type="Proteomes" id="UP000676336">
    <property type="component" value="Unassembled WGS sequence"/>
</dbReference>
<feature type="transmembrane region" description="Helical" evidence="1">
    <location>
        <begin position="198"/>
        <end position="216"/>
    </location>
</feature>
<feature type="transmembrane region" description="Helical" evidence="1">
    <location>
        <begin position="118"/>
        <end position="141"/>
    </location>
</feature>
<dbReference type="EMBL" id="CAJOBI010096372">
    <property type="protein sequence ID" value="CAF4566955.1"/>
    <property type="molecule type" value="Genomic_DNA"/>
</dbReference>
<keyword evidence="1" id="KW-0812">Transmembrane</keyword>
<evidence type="ECO:0000313" key="2">
    <source>
        <dbReference type="EMBL" id="CAF1179768.1"/>
    </source>
</evidence>
<comment type="caution">
    <text evidence="3">The sequence shown here is derived from an EMBL/GenBank/DDBJ whole genome shotgun (WGS) entry which is preliminary data.</text>
</comment>
<accession>A0A816CBR4</accession>
<feature type="transmembrane region" description="Helical" evidence="1">
    <location>
        <begin position="41"/>
        <end position="64"/>
    </location>
</feature>
<evidence type="ECO:0000256" key="1">
    <source>
        <dbReference type="SAM" id="Phobius"/>
    </source>
</evidence>
<gene>
    <name evidence="5" type="ORF">BYL167_LOCUS20664</name>
    <name evidence="2" type="ORF">CJN711_LOCUS10950</name>
    <name evidence="6" type="ORF">GIL414_LOCUS20762</name>
    <name evidence="3" type="ORF">KQP761_LOCUS24856</name>
    <name evidence="4" type="ORF">MBJ925_LOCUS39271</name>
    <name evidence="7" type="ORF">SMN809_LOCUS37693</name>
</gene>
<evidence type="ECO:0000313" key="7">
    <source>
        <dbReference type="EMBL" id="CAF4566955.1"/>
    </source>
</evidence>
<feature type="transmembrane region" description="Helical" evidence="1">
    <location>
        <begin position="162"/>
        <end position="186"/>
    </location>
</feature>
<dbReference type="Proteomes" id="UP000663834">
    <property type="component" value="Unassembled WGS sequence"/>
</dbReference>
<dbReference type="EMBL" id="CAJOBH010009152">
    <property type="protein sequence ID" value="CAF4133441.1"/>
    <property type="molecule type" value="Genomic_DNA"/>
</dbReference>
<dbReference type="Proteomes" id="UP000663855">
    <property type="component" value="Unassembled WGS sequence"/>
</dbReference>
<evidence type="ECO:0000313" key="3">
    <source>
        <dbReference type="EMBL" id="CAF1622439.1"/>
    </source>
</evidence>
<dbReference type="EMBL" id="CAJNOV010004570">
    <property type="protein sequence ID" value="CAF1179768.1"/>
    <property type="molecule type" value="Genomic_DNA"/>
</dbReference>
<keyword evidence="1" id="KW-1133">Transmembrane helix</keyword>
<evidence type="ECO:0000313" key="6">
    <source>
        <dbReference type="EMBL" id="CAF4180394.1"/>
    </source>
</evidence>
<reference evidence="3" key="1">
    <citation type="submission" date="2021-02" db="EMBL/GenBank/DDBJ databases">
        <authorList>
            <person name="Nowell W R."/>
        </authorList>
    </citation>
    <scope>NUCLEOTIDE SEQUENCE</scope>
</reference>
<sequence length="259" mass="30222">MDSPIVPIYYWNYWATVIYIVGMFGYLAIDTSNYLFEVFDDSFSCFVYAFLAILFVIDAALYTIDWYVSAIRSPNDNNEPIQCQAEFVACLFQNLGSYCYLISALLTFNKSQYMGTILLFNLIGIVAFLIESGFTFLEWYISCRRKPSTNPKRGCVFQDVYLWAHILYAAATLIYLCATTLAYRFYTNLNLVNVRSVVILQILGDLVYLCDAYLYYKGWREDKQEYDRNTERQKLTELNFINQSTPENFNVDLHTNDNK</sequence>
<dbReference type="EMBL" id="CAJNRE010022052">
    <property type="protein sequence ID" value="CAF2268015.1"/>
    <property type="molecule type" value="Genomic_DNA"/>
</dbReference>
<protein>
    <submittedName>
        <fullName evidence="3">Uncharacterized protein</fullName>
    </submittedName>
</protein>
<dbReference type="OrthoDB" id="10001678at2759"/>
<name>A0A816CBR4_9BILA</name>
<keyword evidence="1" id="KW-0472">Membrane</keyword>
<evidence type="ECO:0000313" key="8">
    <source>
        <dbReference type="Proteomes" id="UP000663834"/>
    </source>
</evidence>
<dbReference type="EMBL" id="CAJNOW010013577">
    <property type="protein sequence ID" value="CAF1622439.1"/>
    <property type="molecule type" value="Genomic_DNA"/>
</dbReference>
<dbReference type="EMBL" id="CAJOBJ010015137">
    <property type="protein sequence ID" value="CAF4180394.1"/>
    <property type="molecule type" value="Genomic_DNA"/>
</dbReference>
<feature type="transmembrane region" description="Helical" evidence="1">
    <location>
        <begin position="85"/>
        <end position="106"/>
    </location>
</feature>
<feature type="transmembrane region" description="Helical" evidence="1">
    <location>
        <begin position="12"/>
        <end position="29"/>
    </location>
</feature>
<evidence type="ECO:0000313" key="4">
    <source>
        <dbReference type="EMBL" id="CAF2268015.1"/>
    </source>
</evidence>
<organism evidence="3 8">
    <name type="scientific">Rotaria magnacalcarata</name>
    <dbReference type="NCBI Taxonomy" id="392030"/>
    <lineage>
        <taxon>Eukaryota</taxon>
        <taxon>Metazoa</taxon>
        <taxon>Spiralia</taxon>
        <taxon>Gnathifera</taxon>
        <taxon>Rotifera</taxon>
        <taxon>Eurotatoria</taxon>
        <taxon>Bdelloidea</taxon>
        <taxon>Philodinida</taxon>
        <taxon>Philodinidae</taxon>
        <taxon>Rotaria</taxon>
    </lineage>
</organism>
<proteinExistence type="predicted"/>